<evidence type="ECO:0008006" key="2">
    <source>
        <dbReference type="Google" id="ProtNLM"/>
    </source>
</evidence>
<name>A0A6C0DU74_9ZZZZ</name>
<protein>
    <recommendedName>
        <fullName evidence="2">Methyltransferase</fullName>
    </recommendedName>
</protein>
<proteinExistence type="predicted"/>
<dbReference type="InterPro" id="IPR029063">
    <property type="entry name" value="SAM-dependent_MTases_sf"/>
</dbReference>
<dbReference type="AlphaFoldDB" id="A0A6C0DU74"/>
<sequence length="180" mass="20508">MPSLTIDEVLQFSKWKSNVFIETGTYLGETISNVVNNFDTVYSIELSSHYAQKAIEKFKNNPKVKIIQGDSSVVIGDLADKVNDSVFFWLDGHWSSGDTARGDLDCPLLEEVKQINNKYKNKCILAIDDVRLFGTNITEDWSNITRDSVLNIVKDRLVSCDYFPSHLNSEDRMVLHLRDL</sequence>
<reference evidence="1" key="1">
    <citation type="journal article" date="2020" name="Nature">
        <title>Giant virus diversity and host interactions through global metagenomics.</title>
        <authorList>
            <person name="Schulz F."/>
            <person name="Roux S."/>
            <person name="Paez-Espino D."/>
            <person name="Jungbluth S."/>
            <person name="Walsh D.A."/>
            <person name="Denef V.J."/>
            <person name="McMahon K.D."/>
            <person name="Konstantinidis K.T."/>
            <person name="Eloe-Fadrosh E.A."/>
            <person name="Kyrpides N.C."/>
            <person name="Woyke T."/>
        </authorList>
    </citation>
    <scope>NUCLEOTIDE SEQUENCE</scope>
    <source>
        <strain evidence="1">GVMAG-M-3300023174-60</strain>
    </source>
</reference>
<dbReference type="Gene3D" id="3.40.50.150">
    <property type="entry name" value="Vaccinia Virus protein VP39"/>
    <property type="match status" value="1"/>
</dbReference>
<dbReference type="SUPFAM" id="SSF53335">
    <property type="entry name" value="S-adenosyl-L-methionine-dependent methyltransferases"/>
    <property type="match status" value="1"/>
</dbReference>
<organism evidence="1">
    <name type="scientific">viral metagenome</name>
    <dbReference type="NCBI Taxonomy" id="1070528"/>
    <lineage>
        <taxon>unclassified sequences</taxon>
        <taxon>metagenomes</taxon>
        <taxon>organismal metagenomes</taxon>
    </lineage>
</organism>
<evidence type="ECO:0000313" key="1">
    <source>
        <dbReference type="EMBL" id="QHT20028.1"/>
    </source>
</evidence>
<dbReference type="EMBL" id="MN739677">
    <property type="protein sequence ID" value="QHT20028.1"/>
    <property type="molecule type" value="Genomic_DNA"/>
</dbReference>
<accession>A0A6C0DU74</accession>